<keyword evidence="2" id="KW-0812">Transmembrane</keyword>
<gene>
    <name evidence="3" type="ORF">FRUB_09632</name>
</gene>
<feature type="compositionally biased region" description="Pro residues" evidence="1">
    <location>
        <begin position="470"/>
        <end position="481"/>
    </location>
</feature>
<reference evidence="4" key="1">
    <citation type="submission" date="2017-06" db="EMBL/GenBank/DDBJ databases">
        <title>Genome analysis of Fimbriiglobus ruber SP5, the first member of the order Planctomycetales with confirmed chitinolytic capability.</title>
        <authorList>
            <person name="Ravin N.V."/>
            <person name="Rakitin A.L."/>
            <person name="Ivanova A.A."/>
            <person name="Beletsky A.V."/>
            <person name="Kulichevskaya I.S."/>
            <person name="Mardanov A.V."/>
            <person name="Dedysh S.N."/>
        </authorList>
    </citation>
    <scope>NUCLEOTIDE SEQUENCE [LARGE SCALE GENOMIC DNA]</scope>
    <source>
        <strain evidence="4">SP5</strain>
    </source>
</reference>
<keyword evidence="4" id="KW-1185">Reference proteome</keyword>
<dbReference type="EMBL" id="NIDE01000019">
    <property type="protein sequence ID" value="OWK34790.1"/>
    <property type="molecule type" value="Genomic_DNA"/>
</dbReference>
<sequence length="481" mass="52174">MKKWLKRAAIGVAVSILITVAGFVFDWYWTRSAGIERRNTAVAKLDAEDAHWRAADLCAARNAALPPPDRNAAEVAIRAVDLAPKALTDYRAGEEWREATQPNHLPNAADLRPLIAVHDQCGEALNLARSVRLMTGGGFRLDFAEPNSLATLLPYTQKIRQTGMLLDIDAVVRAYQGRPNEAIESAHALLNTGRALGDEPTFISQLVRMAVVTISKKATERTLGWGKPTAGLAELQAAYADELAAPRITYGLRGERASLFSLMQNLDDGKLGLSGLVDDKVGSGLRDRATTLFGRKFISGQQATLLEIFGQLLAADKLSGPERDAAFEAVPIPPKDFENFLIRLLLPAWHKMNAAENRTRAVLGSTVVALACERYRLKFGKWPATLADIPKEILREVPADPYTGEALLYKILPDGAVVYATGPDRIDNGGTSLTDKMNVILGTDIGFRLWNPDQRGLPPLPKPASDDGALPPPGFPPGGRP</sequence>
<proteinExistence type="predicted"/>
<feature type="transmembrane region" description="Helical" evidence="2">
    <location>
        <begin position="7"/>
        <end position="29"/>
    </location>
</feature>
<comment type="caution">
    <text evidence="3">The sequence shown here is derived from an EMBL/GenBank/DDBJ whole genome shotgun (WGS) entry which is preliminary data.</text>
</comment>
<evidence type="ECO:0000256" key="1">
    <source>
        <dbReference type="SAM" id="MobiDB-lite"/>
    </source>
</evidence>
<dbReference type="SUPFAM" id="SSF54523">
    <property type="entry name" value="Pili subunits"/>
    <property type="match status" value="1"/>
</dbReference>
<feature type="region of interest" description="Disordered" evidence="1">
    <location>
        <begin position="455"/>
        <end position="481"/>
    </location>
</feature>
<evidence type="ECO:0000313" key="3">
    <source>
        <dbReference type="EMBL" id="OWK34790.1"/>
    </source>
</evidence>
<accession>A0A225CZK0</accession>
<protein>
    <submittedName>
        <fullName evidence="3">Uncharacterized protein</fullName>
    </submittedName>
</protein>
<dbReference type="RefSeq" id="WP_088260036.1">
    <property type="nucleotide sequence ID" value="NZ_NIDE01000019.1"/>
</dbReference>
<evidence type="ECO:0000313" key="4">
    <source>
        <dbReference type="Proteomes" id="UP000214646"/>
    </source>
</evidence>
<evidence type="ECO:0000256" key="2">
    <source>
        <dbReference type="SAM" id="Phobius"/>
    </source>
</evidence>
<dbReference type="InterPro" id="IPR045584">
    <property type="entry name" value="Pilin-like"/>
</dbReference>
<keyword evidence="2" id="KW-1133">Transmembrane helix</keyword>
<organism evidence="3 4">
    <name type="scientific">Fimbriiglobus ruber</name>
    <dbReference type="NCBI Taxonomy" id="1908690"/>
    <lineage>
        <taxon>Bacteria</taxon>
        <taxon>Pseudomonadati</taxon>
        <taxon>Planctomycetota</taxon>
        <taxon>Planctomycetia</taxon>
        <taxon>Gemmatales</taxon>
        <taxon>Gemmataceae</taxon>
        <taxon>Fimbriiglobus</taxon>
    </lineage>
</organism>
<dbReference type="Proteomes" id="UP000214646">
    <property type="component" value="Unassembled WGS sequence"/>
</dbReference>
<keyword evidence="2" id="KW-0472">Membrane</keyword>
<name>A0A225CZK0_9BACT</name>
<dbReference type="AlphaFoldDB" id="A0A225CZK0"/>
<dbReference type="OrthoDB" id="274342at2"/>